<dbReference type="Proteomes" id="UP000306758">
    <property type="component" value="Unassembled WGS sequence"/>
</dbReference>
<feature type="transmembrane region" description="Helical" evidence="1">
    <location>
        <begin position="435"/>
        <end position="455"/>
    </location>
</feature>
<comment type="caution">
    <text evidence="3">The sequence shown here is derived from an EMBL/GenBank/DDBJ whole genome shotgun (WGS) entry which is preliminary data.</text>
</comment>
<dbReference type="EMBL" id="QXNI01000050">
    <property type="protein sequence ID" value="THA08078.1"/>
    <property type="molecule type" value="Genomic_DNA"/>
</dbReference>
<sequence length="781" mass="83836">MATQGLEYHISLIDQMTSPLKGVMKSVDELQARSQKAMKNIAMGAAGLWGVGASLKNALDPAIDFSRAMNEVKATGMGSEGLAQVEKFALNFSSAFGIASTDVVNSVNEIARAIDGLTDREMIAFSESANILAKATGSSTAQMGSYIATMSNIFQDEMDRLGKSDWVKQMAGQATLTANMFKSSGESLSAAFSNLGSTAKNAGVSMAEQFAILGNTQDIMDGAKSGTAYRALIENAINSTKMQKKLGMTFVDEKGLLLPITSIIGRIKKKFGNLGKAELQDKLASAFGVGSSIASLLLDKTEQITEQINKIGKIKNLDEAYEVSKVTTDSWMRLYHIMQNIKIAIGGQVLKKIEPFMQKIADLAQDFQKWLQTYQNIARWIGYLIGAIIGFAAVAPAISLLTGSFALLKVGVIATFAPVLKLSRLITALLNPFNWLRGAFLLLRGSIYTVIAMALKPFTLSLAVIKNPALILRGVFYALTKAVMLFSGAFRLAFAATGIGLIIALGVVIYKFRHQFVNLWEGVKQGFGSLETHLAPLYRAFDIVKSAGQKILGAIGRIAGAFNANAQSAQTFQDVGVTLGQALGFVFDLVLGAVELVAHGFSFMADLFAISIGAMIDGWNAITTLWDSDKPFESFLNIAKALGKIFLNAFRGIVNSFTDVINFIIKKANTLPGINIPLIPKWEDSALPAKGSATAVGASIGAQALQMQNQIGALNTTSPKFELSEQTKPQLTKMPSGSVSKAITQNQHTTKTINYGGVTINSNDGKKVWQEMRNREQLAAG</sequence>
<feature type="transmembrane region" description="Helical" evidence="1">
    <location>
        <begin position="405"/>
        <end position="423"/>
    </location>
</feature>
<dbReference type="AlphaFoldDB" id="A0A4S2PVR0"/>
<organism evidence="3 4">
    <name type="scientific">Rodentibacter pneumotropicus</name>
    <dbReference type="NCBI Taxonomy" id="758"/>
    <lineage>
        <taxon>Bacteria</taxon>
        <taxon>Pseudomonadati</taxon>
        <taxon>Pseudomonadota</taxon>
        <taxon>Gammaproteobacteria</taxon>
        <taxon>Pasteurellales</taxon>
        <taxon>Pasteurellaceae</taxon>
        <taxon>Rodentibacter</taxon>
    </lineage>
</organism>
<evidence type="ECO:0000313" key="3">
    <source>
        <dbReference type="EMBL" id="THA08078.1"/>
    </source>
</evidence>
<dbReference type="NCBIfam" id="TIGR01760">
    <property type="entry name" value="tape_meas_TP901"/>
    <property type="match status" value="1"/>
</dbReference>
<evidence type="ECO:0000313" key="4">
    <source>
        <dbReference type="Proteomes" id="UP000306758"/>
    </source>
</evidence>
<gene>
    <name evidence="3" type="ORF">D3M78_08405</name>
</gene>
<keyword evidence="1" id="KW-0812">Transmembrane</keyword>
<evidence type="ECO:0000256" key="1">
    <source>
        <dbReference type="SAM" id="Phobius"/>
    </source>
</evidence>
<keyword evidence="1" id="KW-0472">Membrane</keyword>
<dbReference type="Pfam" id="PF10145">
    <property type="entry name" value="PhageMin_Tail"/>
    <property type="match status" value="1"/>
</dbReference>
<evidence type="ECO:0000259" key="2">
    <source>
        <dbReference type="Pfam" id="PF10145"/>
    </source>
</evidence>
<keyword evidence="1" id="KW-1133">Transmembrane helix</keyword>
<dbReference type="InterPro" id="IPR010090">
    <property type="entry name" value="Phage_tape_meas"/>
</dbReference>
<reference evidence="3 4" key="1">
    <citation type="journal article" date="2019" name="Vet. Microbiol.">
        <title>Development of multi locus sequence typing (MLST) of Rodentibacter pneumotropicus.</title>
        <authorList>
            <person name="Adhikary S."/>
            <person name="Bisgaard M."/>
            <person name="Boot R."/>
            <person name="Benga L."/>
            <person name="Nicklas W."/>
            <person name="Christensen H."/>
        </authorList>
    </citation>
    <scope>NUCLEOTIDE SEQUENCE [LARGE SCALE GENOMIC DNA]</scope>
    <source>
        <strain evidence="3 4">Ac84</strain>
    </source>
</reference>
<dbReference type="RefSeq" id="WP_136123796.1">
    <property type="nucleotide sequence ID" value="NZ_QXNI01000050.1"/>
</dbReference>
<feature type="transmembrane region" description="Helical" evidence="1">
    <location>
        <begin position="380"/>
        <end position="398"/>
    </location>
</feature>
<accession>A0A4S2PVR0</accession>
<proteinExistence type="predicted"/>
<name>A0A4S2PVR0_9PAST</name>
<feature type="domain" description="Phage tail tape measure protein" evidence="2">
    <location>
        <begin position="87"/>
        <end position="288"/>
    </location>
</feature>
<protein>
    <submittedName>
        <fullName evidence="3">Phage tail tape measure protein</fullName>
    </submittedName>
</protein>
<feature type="transmembrane region" description="Helical" evidence="1">
    <location>
        <begin position="492"/>
        <end position="510"/>
    </location>
</feature>